<feature type="region of interest" description="Disordered" evidence="1">
    <location>
        <begin position="1"/>
        <end position="32"/>
    </location>
</feature>
<sequence>MTHLKERALDGKCIRNQKNKRSKTRSNSFMSNGAVPMWLLPNIKVGLFGEAKNYGKNKLSKHLNKTNFYNYLLVKRCLTPVCILINHSQCIQPSKHKLTEVQSL</sequence>
<accession>A0ABU7BS96</accession>
<feature type="compositionally biased region" description="Basic residues" evidence="1">
    <location>
        <begin position="15"/>
        <end position="24"/>
    </location>
</feature>
<dbReference type="Proteomes" id="UP001345963">
    <property type="component" value="Unassembled WGS sequence"/>
</dbReference>
<name>A0ABU7BS96_9TELE</name>
<protein>
    <submittedName>
        <fullName evidence="2">Uncharacterized protein</fullName>
    </submittedName>
</protein>
<evidence type="ECO:0000313" key="2">
    <source>
        <dbReference type="EMBL" id="MED6252445.1"/>
    </source>
</evidence>
<feature type="compositionally biased region" description="Basic and acidic residues" evidence="1">
    <location>
        <begin position="1"/>
        <end position="13"/>
    </location>
</feature>
<dbReference type="EMBL" id="JAHUTI010061556">
    <property type="protein sequence ID" value="MED6252445.1"/>
    <property type="molecule type" value="Genomic_DNA"/>
</dbReference>
<comment type="caution">
    <text evidence="2">The sequence shown here is derived from an EMBL/GenBank/DDBJ whole genome shotgun (WGS) entry which is preliminary data.</text>
</comment>
<evidence type="ECO:0000313" key="3">
    <source>
        <dbReference type="Proteomes" id="UP001345963"/>
    </source>
</evidence>
<gene>
    <name evidence="2" type="ORF">ATANTOWER_011849</name>
</gene>
<proteinExistence type="predicted"/>
<evidence type="ECO:0000256" key="1">
    <source>
        <dbReference type="SAM" id="MobiDB-lite"/>
    </source>
</evidence>
<reference evidence="2 3" key="1">
    <citation type="submission" date="2021-07" db="EMBL/GenBank/DDBJ databases">
        <authorList>
            <person name="Palmer J.M."/>
        </authorList>
    </citation>
    <scope>NUCLEOTIDE SEQUENCE [LARGE SCALE GENOMIC DNA]</scope>
    <source>
        <strain evidence="2 3">AT_MEX2019</strain>
        <tissue evidence="2">Muscle</tissue>
    </source>
</reference>
<organism evidence="2 3">
    <name type="scientific">Ataeniobius toweri</name>
    <dbReference type="NCBI Taxonomy" id="208326"/>
    <lineage>
        <taxon>Eukaryota</taxon>
        <taxon>Metazoa</taxon>
        <taxon>Chordata</taxon>
        <taxon>Craniata</taxon>
        <taxon>Vertebrata</taxon>
        <taxon>Euteleostomi</taxon>
        <taxon>Actinopterygii</taxon>
        <taxon>Neopterygii</taxon>
        <taxon>Teleostei</taxon>
        <taxon>Neoteleostei</taxon>
        <taxon>Acanthomorphata</taxon>
        <taxon>Ovalentaria</taxon>
        <taxon>Atherinomorphae</taxon>
        <taxon>Cyprinodontiformes</taxon>
        <taxon>Goodeidae</taxon>
        <taxon>Ataeniobius</taxon>
    </lineage>
</organism>
<keyword evidence="3" id="KW-1185">Reference proteome</keyword>